<dbReference type="AlphaFoldDB" id="A0A852SP57"/>
<dbReference type="GO" id="GO:0042026">
    <property type="term" value="P:protein refolding"/>
    <property type="evidence" value="ECO:0007669"/>
    <property type="project" value="TreeGrafter"/>
</dbReference>
<keyword evidence="3" id="KW-0238">DNA-binding</keyword>
<dbReference type="InterPro" id="IPR001623">
    <property type="entry name" value="DnaJ_domain"/>
</dbReference>
<comment type="caution">
    <text evidence="3">The sequence shown here is derived from an EMBL/GenBank/DDBJ whole genome shotgun (WGS) entry which is preliminary data.</text>
</comment>
<dbReference type="GO" id="GO:0005737">
    <property type="term" value="C:cytoplasm"/>
    <property type="evidence" value="ECO:0007669"/>
    <property type="project" value="TreeGrafter"/>
</dbReference>
<dbReference type="Proteomes" id="UP000549913">
    <property type="component" value="Unassembled WGS sequence"/>
</dbReference>
<dbReference type="GO" id="GO:0003677">
    <property type="term" value="F:DNA binding"/>
    <property type="evidence" value="ECO:0007669"/>
    <property type="project" value="UniProtKB-KW"/>
</dbReference>
<dbReference type="PROSITE" id="PS50076">
    <property type="entry name" value="DNAJ_2"/>
    <property type="match status" value="1"/>
</dbReference>
<dbReference type="PANTHER" id="PTHR43096:SF58">
    <property type="entry name" value="CHAPERONE DNAJ-DOMAIN SUPERFAMILY PROTEIN"/>
    <property type="match status" value="1"/>
</dbReference>
<feature type="region of interest" description="Disordered" evidence="1">
    <location>
        <begin position="78"/>
        <end position="120"/>
    </location>
</feature>
<dbReference type="SMART" id="SM00271">
    <property type="entry name" value="DnaJ"/>
    <property type="match status" value="1"/>
</dbReference>
<dbReference type="CDD" id="cd10747">
    <property type="entry name" value="DnaJ_C"/>
    <property type="match status" value="1"/>
</dbReference>
<organism evidence="3 4">
    <name type="scientific">Herbiconiux flava</name>
    <dbReference type="NCBI Taxonomy" id="881268"/>
    <lineage>
        <taxon>Bacteria</taxon>
        <taxon>Bacillati</taxon>
        <taxon>Actinomycetota</taxon>
        <taxon>Actinomycetes</taxon>
        <taxon>Micrococcales</taxon>
        <taxon>Microbacteriaceae</taxon>
        <taxon>Herbiconiux</taxon>
    </lineage>
</organism>
<dbReference type="FunFam" id="2.60.260.20:FF:000013">
    <property type="entry name" value="DnaJ subfamily B member 11"/>
    <property type="match status" value="1"/>
</dbReference>
<evidence type="ECO:0000313" key="4">
    <source>
        <dbReference type="Proteomes" id="UP000549913"/>
    </source>
</evidence>
<protein>
    <submittedName>
        <fullName evidence="3">Curved DNA-binding protein</fullName>
    </submittedName>
</protein>
<dbReference type="SUPFAM" id="SSF49493">
    <property type="entry name" value="HSP40/DnaJ peptide-binding domain"/>
    <property type="match status" value="2"/>
</dbReference>
<dbReference type="Pfam" id="PF01556">
    <property type="entry name" value="DnaJ_C"/>
    <property type="match status" value="1"/>
</dbReference>
<dbReference type="InterPro" id="IPR008971">
    <property type="entry name" value="HSP40/DnaJ_pept-bd"/>
</dbReference>
<evidence type="ECO:0000259" key="2">
    <source>
        <dbReference type="PROSITE" id="PS50076"/>
    </source>
</evidence>
<gene>
    <name evidence="3" type="ORF">BJ984_001742</name>
</gene>
<feature type="domain" description="J" evidence="2">
    <location>
        <begin position="5"/>
        <end position="69"/>
    </location>
</feature>
<name>A0A852SP57_9MICO</name>
<dbReference type="PRINTS" id="PR00625">
    <property type="entry name" value="JDOMAIN"/>
</dbReference>
<evidence type="ECO:0000256" key="1">
    <source>
        <dbReference type="SAM" id="MobiDB-lite"/>
    </source>
</evidence>
<dbReference type="SUPFAM" id="SSF46565">
    <property type="entry name" value="Chaperone J-domain"/>
    <property type="match status" value="1"/>
</dbReference>
<dbReference type="InterPro" id="IPR036869">
    <property type="entry name" value="J_dom_sf"/>
</dbReference>
<dbReference type="Gene3D" id="1.10.287.110">
    <property type="entry name" value="DnaJ domain"/>
    <property type="match status" value="1"/>
</dbReference>
<dbReference type="CDD" id="cd06257">
    <property type="entry name" value="DnaJ"/>
    <property type="match status" value="1"/>
</dbReference>
<dbReference type="Gene3D" id="2.60.260.20">
    <property type="entry name" value="Urease metallochaperone UreE, N-terminal domain"/>
    <property type="match status" value="2"/>
</dbReference>
<evidence type="ECO:0000313" key="3">
    <source>
        <dbReference type="EMBL" id="NYD70584.1"/>
    </source>
</evidence>
<dbReference type="InterPro" id="IPR002939">
    <property type="entry name" value="DnaJ_C"/>
</dbReference>
<dbReference type="PANTHER" id="PTHR43096">
    <property type="entry name" value="DNAJ HOMOLOG 1, MITOCHONDRIAL-RELATED"/>
    <property type="match status" value="1"/>
</dbReference>
<proteinExistence type="predicted"/>
<reference evidence="3 4" key="1">
    <citation type="submission" date="2020-07" db="EMBL/GenBank/DDBJ databases">
        <title>Sequencing the genomes of 1000 actinobacteria strains.</title>
        <authorList>
            <person name="Klenk H.-P."/>
        </authorList>
    </citation>
    <scope>NUCLEOTIDE SEQUENCE [LARGE SCALE GENOMIC DNA]</scope>
    <source>
        <strain evidence="3 4">DSM 26474</strain>
    </source>
</reference>
<dbReference type="RefSeq" id="WP_271206479.1">
    <property type="nucleotide sequence ID" value="NZ_BSEW01000001.1"/>
</dbReference>
<dbReference type="GO" id="GO:0051082">
    <property type="term" value="F:unfolded protein binding"/>
    <property type="evidence" value="ECO:0007669"/>
    <property type="project" value="InterPro"/>
</dbReference>
<dbReference type="EMBL" id="JACCBM010000001">
    <property type="protein sequence ID" value="NYD70584.1"/>
    <property type="molecule type" value="Genomic_DNA"/>
</dbReference>
<accession>A0A852SP57</accession>
<keyword evidence="4" id="KW-1185">Reference proteome</keyword>
<dbReference type="Pfam" id="PF00226">
    <property type="entry name" value="DnaJ"/>
    <property type="match status" value="1"/>
</dbReference>
<feature type="region of interest" description="Disordered" evidence="1">
    <location>
        <begin position="255"/>
        <end position="280"/>
    </location>
</feature>
<sequence length="315" mass="33685">MAADDYYRLLGVSRSADAKEIQRAYRKLARRYHPDVNKETGAEDRFKEISEAYHVLADPDSRAQYDRFGPDFRQYAAGAEREHASQTRAGAAGGGGRTRARPGPSGYTWSSAQGGAGPGSASVDWGDLFGDVFGSMRGMDNEATLELTVEEAFRGGARTVVVSGPDGGRQTFDIQIPAGVLDGQRMRVTGGGGAGRDDGGAGDLVVTFRVRPDRHLRLDGKNIEMDLPISPWEAALGTSVSTRAPGGPITVRVPPGSSSGRRLRLKGQGMPQSGGKPGDLFAKVKIMVPPHLTDRERELFETLGHESAYDPRAAS</sequence>